<feature type="compositionally biased region" description="Basic and acidic residues" evidence="1">
    <location>
        <begin position="84"/>
        <end position="99"/>
    </location>
</feature>
<feature type="region of interest" description="Disordered" evidence="1">
    <location>
        <begin position="1"/>
        <end position="118"/>
    </location>
</feature>
<gene>
    <name evidence="2" type="ORF">KI387_042481</name>
</gene>
<feature type="non-terminal residue" evidence="2">
    <location>
        <position position="118"/>
    </location>
</feature>
<proteinExistence type="predicted"/>
<reference evidence="2 3" key="1">
    <citation type="journal article" date="2021" name="Nat. Plants">
        <title>The Taxus genome provides insights into paclitaxel biosynthesis.</title>
        <authorList>
            <person name="Xiong X."/>
            <person name="Gou J."/>
            <person name="Liao Q."/>
            <person name="Li Y."/>
            <person name="Zhou Q."/>
            <person name="Bi G."/>
            <person name="Li C."/>
            <person name="Du R."/>
            <person name="Wang X."/>
            <person name="Sun T."/>
            <person name="Guo L."/>
            <person name="Liang H."/>
            <person name="Lu P."/>
            <person name="Wu Y."/>
            <person name="Zhang Z."/>
            <person name="Ro D.K."/>
            <person name="Shang Y."/>
            <person name="Huang S."/>
            <person name="Yan J."/>
        </authorList>
    </citation>
    <scope>NUCLEOTIDE SEQUENCE [LARGE SCALE GENOMIC DNA]</scope>
    <source>
        <strain evidence="2">Ta-2019</strain>
    </source>
</reference>
<dbReference type="Proteomes" id="UP000824469">
    <property type="component" value="Unassembled WGS sequence"/>
</dbReference>
<evidence type="ECO:0000313" key="3">
    <source>
        <dbReference type="Proteomes" id="UP000824469"/>
    </source>
</evidence>
<protein>
    <submittedName>
        <fullName evidence="2">Uncharacterized protein</fullName>
    </submittedName>
</protein>
<sequence length="118" mass="13439">NEVSILENPMEKNKSAPKKRGREDEAPSVQTAQTVSMPTTSTKPSTYMCRKNKSPVKEKTPEVEAPRKPLTKEKSPEEEEEAESPIKETPLKEKCKRVEEEVDSEETDSLENYMGKRE</sequence>
<comment type="caution">
    <text evidence="2">The sequence shown here is derived from an EMBL/GenBank/DDBJ whole genome shotgun (WGS) entry which is preliminary data.</text>
</comment>
<dbReference type="EMBL" id="JAHRHJ020003176">
    <property type="protein sequence ID" value="KAH9292338.1"/>
    <property type="molecule type" value="Genomic_DNA"/>
</dbReference>
<keyword evidence="3" id="KW-1185">Reference proteome</keyword>
<organism evidence="2 3">
    <name type="scientific">Taxus chinensis</name>
    <name type="common">Chinese yew</name>
    <name type="synonym">Taxus wallichiana var. chinensis</name>
    <dbReference type="NCBI Taxonomy" id="29808"/>
    <lineage>
        <taxon>Eukaryota</taxon>
        <taxon>Viridiplantae</taxon>
        <taxon>Streptophyta</taxon>
        <taxon>Embryophyta</taxon>
        <taxon>Tracheophyta</taxon>
        <taxon>Spermatophyta</taxon>
        <taxon>Pinopsida</taxon>
        <taxon>Pinidae</taxon>
        <taxon>Conifers II</taxon>
        <taxon>Cupressales</taxon>
        <taxon>Taxaceae</taxon>
        <taxon>Taxus</taxon>
    </lineage>
</organism>
<feature type="compositionally biased region" description="Acidic residues" evidence="1">
    <location>
        <begin position="100"/>
        <end position="109"/>
    </location>
</feature>
<feature type="non-terminal residue" evidence="2">
    <location>
        <position position="1"/>
    </location>
</feature>
<dbReference type="AlphaFoldDB" id="A0AA38CA14"/>
<accession>A0AA38CA14</accession>
<name>A0AA38CA14_TAXCH</name>
<evidence type="ECO:0000256" key="1">
    <source>
        <dbReference type="SAM" id="MobiDB-lite"/>
    </source>
</evidence>
<evidence type="ECO:0000313" key="2">
    <source>
        <dbReference type="EMBL" id="KAH9292338.1"/>
    </source>
</evidence>
<feature type="compositionally biased region" description="Polar residues" evidence="1">
    <location>
        <begin position="28"/>
        <end position="45"/>
    </location>
</feature>
<feature type="compositionally biased region" description="Basic and acidic residues" evidence="1">
    <location>
        <begin position="55"/>
        <end position="75"/>
    </location>
</feature>